<protein>
    <recommendedName>
        <fullName evidence="3">Endonuclease/exonuclease/phosphatase domain-containing protein</fullName>
    </recommendedName>
</protein>
<keyword evidence="2" id="KW-1185">Reference proteome</keyword>
<dbReference type="GO" id="GO:0061343">
    <property type="term" value="P:cell adhesion involved in heart morphogenesis"/>
    <property type="evidence" value="ECO:0007669"/>
    <property type="project" value="TreeGrafter"/>
</dbReference>
<sequence length="362" mass="41150">MKGKANKGDFVLGVCSRPPNQDEEADEVFYEQLAEVSQSPALVLVGDFNLPAICWKYNTAESRQARMFLECMEDNFLTQLVGDLLFTNREGLVGDVVVGGHLGLSDHELVKFPILSDVRRGVSKTSTLDFWRADFGLFRSLVERVPWEIDLKGKGIQEGWTLFKKKILKAQEQAVPMCRKIKGRGKWPTWMNKELLKGLWEKRTVYHLWKKGQATQEEYRDLIRLYREKIRKAKAQLELNLATDIRDNKKVFINMSTKRVRENLHPLLDAGGNIATNEQEKAEILNAFFASVFSSQTSFPQDVQPPGLEGKDGEQNNLPIIQEEVVHDLLLHLDTHKSMGPDGIQASLHHLSTILVNRGGTR</sequence>
<dbReference type="Proteomes" id="UP000233556">
    <property type="component" value="Unassembled WGS sequence"/>
</dbReference>
<dbReference type="EMBL" id="KZ526281">
    <property type="protein sequence ID" value="PKU27535.1"/>
    <property type="molecule type" value="Genomic_DNA"/>
</dbReference>
<dbReference type="PANTHER" id="PTHR33395:SF22">
    <property type="entry name" value="REVERSE TRANSCRIPTASE DOMAIN-CONTAINING PROTEIN"/>
    <property type="match status" value="1"/>
</dbReference>
<dbReference type="Gene3D" id="3.60.10.10">
    <property type="entry name" value="Endonuclease/exonuclease/phosphatase"/>
    <property type="match status" value="1"/>
</dbReference>
<reference evidence="2" key="2">
    <citation type="submission" date="2017-12" db="EMBL/GenBank/DDBJ databases">
        <title>Genome sequence of the Bar-tailed Godwit (Limosa lapponica baueri).</title>
        <authorList>
            <person name="Lima N.C.B."/>
            <person name="Parody-Merino A.M."/>
            <person name="Battley P.F."/>
            <person name="Fidler A.E."/>
            <person name="Prosdocimi F."/>
        </authorList>
    </citation>
    <scope>NUCLEOTIDE SEQUENCE [LARGE SCALE GENOMIC DNA]</scope>
</reference>
<evidence type="ECO:0008006" key="3">
    <source>
        <dbReference type="Google" id="ProtNLM"/>
    </source>
</evidence>
<dbReference type="GO" id="GO:0007508">
    <property type="term" value="P:larval heart development"/>
    <property type="evidence" value="ECO:0007669"/>
    <property type="project" value="TreeGrafter"/>
</dbReference>
<dbReference type="AlphaFoldDB" id="A0A2I0T175"/>
<dbReference type="InterPro" id="IPR036691">
    <property type="entry name" value="Endo/exonu/phosph_ase_sf"/>
</dbReference>
<proteinExistence type="predicted"/>
<gene>
    <name evidence="1" type="ORF">llap_22160</name>
</gene>
<evidence type="ECO:0000313" key="1">
    <source>
        <dbReference type="EMBL" id="PKU27535.1"/>
    </source>
</evidence>
<evidence type="ECO:0000313" key="2">
    <source>
        <dbReference type="Proteomes" id="UP000233556"/>
    </source>
</evidence>
<name>A0A2I0T175_LIMLA</name>
<dbReference type="SUPFAM" id="SSF56219">
    <property type="entry name" value="DNase I-like"/>
    <property type="match status" value="1"/>
</dbReference>
<dbReference type="GO" id="GO:0031012">
    <property type="term" value="C:extracellular matrix"/>
    <property type="evidence" value="ECO:0007669"/>
    <property type="project" value="TreeGrafter"/>
</dbReference>
<accession>A0A2I0T175</accession>
<dbReference type="PANTHER" id="PTHR33395">
    <property type="entry name" value="TRANSCRIPTASE, PUTATIVE-RELATED-RELATED"/>
    <property type="match status" value="1"/>
</dbReference>
<organism evidence="1 2">
    <name type="scientific">Limosa lapponica baueri</name>
    <dbReference type="NCBI Taxonomy" id="1758121"/>
    <lineage>
        <taxon>Eukaryota</taxon>
        <taxon>Metazoa</taxon>
        <taxon>Chordata</taxon>
        <taxon>Craniata</taxon>
        <taxon>Vertebrata</taxon>
        <taxon>Euteleostomi</taxon>
        <taxon>Archelosauria</taxon>
        <taxon>Archosauria</taxon>
        <taxon>Dinosauria</taxon>
        <taxon>Saurischia</taxon>
        <taxon>Theropoda</taxon>
        <taxon>Coelurosauria</taxon>
        <taxon>Aves</taxon>
        <taxon>Neognathae</taxon>
        <taxon>Neoaves</taxon>
        <taxon>Charadriiformes</taxon>
        <taxon>Scolopacidae</taxon>
        <taxon>Limosa</taxon>
    </lineage>
</organism>
<reference evidence="2" key="1">
    <citation type="submission" date="2017-11" db="EMBL/GenBank/DDBJ databases">
        <authorList>
            <person name="Lima N.C."/>
            <person name="Parody-Merino A.M."/>
            <person name="Battley P.F."/>
            <person name="Fidler A.E."/>
            <person name="Prosdocimi F."/>
        </authorList>
    </citation>
    <scope>NUCLEOTIDE SEQUENCE [LARGE SCALE GENOMIC DNA]</scope>
</reference>
<dbReference type="OrthoDB" id="416454at2759"/>